<dbReference type="OrthoDB" id="3260094at2759"/>
<dbReference type="EMBL" id="KN833817">
    <property type="protein sequence ID" value="KIK17872.1"/>
    <property type="molecule type" value="Genomic_DNA"/>
</dbReference>
<proteinExistence type="predicted"/>
<sequence length="682" mass="78031">MAAFLDLGDISVVSVDYFKSVAPPPLCEPIDVSKVKDSLQRNPTIWMRDAGRWPAFKNKVWGSSKSGEKAFKPLSNVFDAVIREASKASGTPAKLRFASRPLASPLSEQCNIIFPDAYLLLVDKRSVDAQGDKKKHTDSDSWDDIVVSFGCKNNEEDAEREDHDKRIVWSLLHITGSDPCRRATFGITTEDTQMKFWFTCRAATLVSKPFDFFKEPEHLIYFFCCLAFADAHELGWDPTIQRVCVGGKIQYDITVCTDEGKNPVYQTTKVISDYRANALRGHGTRVFEARLKSEDGKLVKDAEPVVLKDSWHDCDGDREDRIHEQIFADLRKKQGIEQEAEARKYFLTVLAAGNVMVDGKIDGTDSLLRMSDLPADCTSYPLLVDEFPKTKPTRPAEGLIPSLPYVSSPAKRPMVVHRTHSRLVFKEVYQPIFEVRSLDVVFETLQDARQALQFMHNVDWVHREVNATNVLRAGSMGKLADLDYAKRMDSNSIHCEFQMEAPEFVACEVEVQKYLFISPSRWSLDRHFRPPFRFTPLHDMESLVWIPTWTLYYHVDQERSRPSEDHIRWFHTLFPGQPSRFGAFFGSFDYSVLPPSFHRAAHEVYEMHQGLMIAYTESEQVMPPAQEPDYTEPLAQLHSIFREFLASAVEYSRGICLFRPMAKCQQQENPSHETREKKKPKG</sequence>
<evidence type="ECO:0000259" key="1">
    <source>
        <dbReference type="Pfam" id="PF17667"/>
    </source>
</evidence>
<dbReference type="AlphaFoldDB" id="A0A0C9Z612"/>
<evidence type="ECO:0000313" key="2">
    <source>
        <dbReference type="EMBL" id="KIK17872.1"/>
    </source>
</evidence>
<dbReference type="STRING" id="765257.A0A0C9Z612"/>
<protein>
    <recommendedName>
        <fullName evidence="1">Fungal-type protein kinase domain-containing protein</fullName>
    </recommendedName>
</protein>
<gene>
    <name evidence="2" type="ORF">PISMIDRAFT_211114</name>
</gene>
<evidence type="ECO:0000313" key="3">
    <source>
        <dbReference type="Proteomes" id="UP000054018"/>
    </source>
</evidence>
<dbReference type="InterPro" id="IPR011009">
    <property type="entry name" value="Kinase-like_dom_sf"/>
</dbReference>
<dbReference type="PANTHER" id="PTHR38248:SF2">
    <property type="entry name" value="FUNK1 11"/>
    <property type="match status" value="1"/>
</dbReference>
<dbReference type="Proteomes" id="UP000054018">
    <property type="component" value="Unassembled WGS sequence"/>
</dbReference>
<reference evidence="3" key="2">
    <citation type="submission" date="2015-01" db="EMBL/GenBank/DDBJ databases">
        <title>Evolutionary Origins and Diversification of the Mycorrhizal Mutualists.</title>
        <authorList>
            <consortium name="DOE Joint Genome Institute"/>
            <consortium name="Mycorrhizal Genomics Consortium"/>
            <person name="Kohler A."/>
            <person name="Kuo A."/>
            <person name="Nagy L.G."/>
            <person name="Floudas D."/>
            <person name="Copeland A."/>
            <person name="Barry K.W."/>
            <person name="Cichocki N."/>
            <person name="Veneault-Fourrey C."/>
            <person name="LaButti K."/>
            <person name="Lindquist E.A."/>
            <person name="Lipzen A."/>
            <person name="Lundell T."/>
            <person name="Morin E."/>
            <person name="Murat C."/>
            <person name="Riley R."/>
            <person name="Ohm R."/>
            <person name="Sun H."/>
            <person name="Tunlid A."/>
            <person name="Henrissat B."/>
            <person name="Grigoriev I.V."/>
            <person name="Hibbett D.S."/>
            <person name="Martin F."/>
        </authorList>
    </citation>
    <scope>NUCLEOTIDE SEQUENCE [LARGE SCALE GENOMIC DNA]</scope>
    <source>
        <strain evidence="3">441</strain>
    </source>
</reference>
<organism evidence="2 3">
    <name type="scientific">Pisolithus microcarpus 441</name>
    <dbReference type="NCBI Taxonomy" id="765257"/>
    <lineage>
        <taxon>Eukaryota</taxon>
        <taxon>Fungi</taxon>
        <taxon>Dikarya</taxon>
        <taxon>Basidiomycota</taxon>
        <taxon>Agaricomycotina</taxon>
        <taxon>Agaricomycetes</taxon>
        <taxon>Agaricomycetidae</taxon>
        <taxon>Boletales</taxon>
        <taxon>Sclerodermatineae</taxon>
        <taxon>Pisolithaceae</taxon>
        <taxon>Pisolithus</taxon>
    </lineage>
</organism>
<feature type="domain" description="Fungal-type protein kinase" evidence="1">
    <location>
        <begin position="131"/>
        <end position="550"/>
    </location>
</feature>
<name>A0A0C9Z612_9AGAM</name>
<dbReference type="Gene3D" id="1.10.510.10">
    <property type="entry name" value="Transferase(Phosphotransferase) domain 1"/>
    <property type="match status" value="1"/>
</dbReference>
<dbReference type="InterPro" id="IPR040976">
    <property type="entry name" value="Pkinase_fungal"/>
</dbReference>
<dbReference type="Pfam" id="PF17667">
    <property type="entry name" value="Pkinase_fungal"/>
    <property type="match status" value="1"/>
</dbReference>
<dbReference type="HOGENOM" id="CLU_011584_1_2_1"/>
<dbReference type="SUPFAM" id="SSF56112">
    <property type="entry name" value="Protein kinase-like (PK-like)"/>
    <property type="match status" value="1"/>
</dbReference>
<dbReference type="PANTHER" id="PTHR38248">
    <property type="entry name" value="FUNK1 6"/>
    <property type="match status" value="1"/>
</dbReference>
<reference evidence="2 3" key="1">
    <citation type="submission" date="2014-04" db="EMBL/GenBank/DDBJ databases">
        <authorList>
            <consortium name="DOE Joint Genome Institute"/>
            <person name="Kuo A."/>
            <person name="Kohler A."/>
            <person name="Costa M.D."/>
            <person name="Nagy L.G."/>
            <person name="Floudas D."/>
            <person name="Copeland A."/>
            <person name="Barry K.W."/>
            <person name="Cichocki N."/>
            <person name="Veneault-Fourrey C."/>
            <person name="LaButti K."/>
            <person name="Lindquist E.A."/>
            <person name="Lipzen A."/>
            <person name="Lundell T."/>
            <person name="Morin E."/>
            <person name="Murat C."/>
            <person name="Sun H."/>
            <person name="Tunlid A."/>
            <person name="Henrissat B."/>
            <person name="Grigoriev I.V."/>
            <person name="Hibbett D.S."/>
            <person name="Martin F."/>
            <person name="Nordberg H.P."/>
            <person name="Cantor M.N."/>
            <person name="Hua S.X."/>
        </authorList>
    </citation>
    <scope>NUCLEOTIDE SEQUENCE [LARGE SCALE GENOMIC DNA]</scope>
    <source>
        <strain evidence="2 3">441</strain>
    </source>
</reference>
<accession>A0A0C9Z612</accession>
<keyword evidence="3" id="KW-1185">Reference proteome</keyword>